<protein>
    <submittedName>
        <fullName evidence="6">Pectinesterase inhibitor</fullName>
    </submittedName>
</protein>
<evidence type="ECO:0000256" key="4">
    <source>
        <dbReference type="SAM" id="SignalP"/>
    </source>
</evidence>
<comment type="similarity">
    <text evidence="3">Belongs to the PMEI family.</text>
</comment>
<dbReference type="PANTHER" id="PTHR36710">
    <property type="entry name" value="PECTINESTERASE INHIBITOR-LIKE"/>
    <property type="match status" value="1"/>
</dbReference>
<sequence>MKNLTSLSGLSILVVLTTIICELTQSSVLRRDENGDLIVQTCKQTPYYDLCVSSLQSNPQSSNTDLKGLALIMVGNVQANATETLNYIEGLIKQTTDQQLEQALAFCAELYIQVVKFSLPQAADAVSDGRFGFANYGISDAVNEAVTCEKKFSGSIKSPLTDRNDSVHKFSDIAAAILDQLLKG</sequence>
<dbReference type="InterPro" id="IPR035513">
    <property type="entry name" value="Invertase/methylesterase_inhib"/>
</dbReference>
<dbReference type="Proteomes" id="UP001163823">
    <property type="component" value="Chromosome 9"/>
</dbReference>
<dbReference type="CDD" id="cd15796">
    <property type="entry name" value="CIF_like"/>
    <property type="match status" value="1"/>
</dbReference>
<dbReference type="SMART" id="SM00856">
    <property type="entry name" value="PMEI"/>
    <property type="match status" value="1"/>
</dbReference>
<dbReference type="KEGG" id="qsa:O6P43_021886"/>
<gene>
    <name evidence="6" type="ORF">O6P43_021886</name>
</gene>
<dbReference type="Pfam" id="PF04043">
    <property type="entry name" value="PMEI"/>
    <property type="match status" value="1"/>
</dbReference>
<evidence type="ECO:0000259" key="5">
    <source>
        <dbReference type="SMART" id="SM00856"/>
    </source>
</evidence>
<evidence type="ECO:0000313" key="7">
    <source>
        <dbReference type="Proteomes" id="UP001163823"/>
    </source>
</evidence>
<dbReference type="GO" id="GO:0004857">
    <property type="term" value="F:enzyme inhibitor activity"/>
    <property type="evidence" value="ECO:0007669"/>
    <property type="project" value="InterPro"/>
</dbReference>
<proteinExistence type="inferred from homology"/>
<keyword evidence="2" id="KW-1015">Disulfide bond</keyword>
<dbReference type="InterPro" id="IPR034087">
    <property type="entry name" value="C/VIF1"/>
</dbReference>
<feature type="chain" id="PRO_5041995517" evidence="4">
    <location>
        <begin position="27"/>
        <end position="184"/>
    </location>
</feature>
<feature type="domain" description="Pectinesterase inhibitor" evidence="5">
    <location>
        <begin position="33"/>
        <end position="177"/>
    </location>
</feature>
<evidence type="ECO:0000313" key="6">
    <source>
        <dbReference type="EMBL" id="KAJ7955263.1"/>
    </source>
</evidence>
<feature type="signal peptide" evidence="4">
    <location>
        <begin position="1"/>
        <end position="26"/>
    </location>
</feature>
<dbReference type="PANTHER" id="PTHR36710:SF18">
    <property type="entry name" value="PECTINESTERASE INHIBITOR 5-RELATED"/>
    <property type="match status" value="1"/>
</dbReference>
<evidence type="ECO:0000256" key="2">
    <source>
        <dbReference type="ARBA" id="ARBA00023157"/>
    </source>
</evidence>
<dbReference type="InterPro" id="IPR006501">
    <property type="entry name" value="Pectinesterase_inhib_dom"/>
</dbReference>
<name>A0AAD7LBV7_QUISA</name>
<dbReference type="Gene3D" id="1.20.140.40">
    <property type="entry name" value="Invertase/pectin methylesterase inhibitor family protein"/>
    <property type="match status" value="1"/>
</dbReference>
<organism evidence="6 7">
    <name type="scientific">Quillaja saponaria</name>
    <name type="common">Soap bark tree</name>
    <dbReference type="NCBI Taxonomy" id="32244"/>
    <lineage>
        <taxon>Eukaryota</taxon>
        <taxon>Viridiplantae</taxon>
        <taxon>Streptophyta</taxon>
        <taxon>Embryophyta</taxon>
        <taxon>Tracheophyta</taxon>
        <taxon>Spermatophyta</taxon>
        <taxon>Magnoliopsida</taxon>
        <taxon>eudicotyledons</taxon>
        <taxon>Gunneridae</taxon>
        <taxon>Pentapetalae</taxon>
        <taxon>rosids</taxon>
        <taxon>fabids</taxon>
        <taxon>Fabales</taxon>
        <taxon>Quillajaceae</taxon>
        <taxon>Quillaja</taxon>
    </lineage>
</organism>
<dbReference type="InterPro" id="IPR052421">
    <property type="entry name" value="PCW_Enzyme_Inhibitor"/>
</dbReference>
<reference evidence="6" key="1">
    <citation type="journal article" date="2023" name="Science">
        <title>Elucidation of the pathway for biosynthesis of saponin adjuvants from the soapbark tree.</title>
        <authorList>
            <person name="Reed J."/>
            <person name="Orme A."/>
            <person name="El-Demerdash A."/>
            <person name="Owen C."/>
            <person name="Martin L.B.B."/>
            <person name="Misra R.C."/>
            <person name="Kikuchi S."/>
            <person name="Rejzek M."/>
            <person name="Martin A.C."/>
            <person name="Harkess A."/>
            <person name="Leebens-Mack J."/>
            <person name="Louveau T."/>
            <person name="Stephenson M.J."/>
            <person name="Osbourn A."/>
        </authorList>
    </citation>
    <scope>NUCLEOTIDE SEQUENCE</scope>
    <source>
        <strain evidence="6">S10</strain>
    </source>
</reference>
<evidence type="ECO:0000256" key="1">
    <source>
        <dbReference type="ARBA" id="ARBA00022729"/>
    </source>
</evidence>
<dbReference type="AlphaFoldDB" id="A0AAD7LBV7"/>
<dbReference type="NCBIfam" id="TIGR01614">
    <property type="entry name" value="PME_inhib"/>
    <property type="match status" value="1"/>
</dbReference>
<dbReference type="FunFam" id="1.20.140.40:FF:000009">
    <property type="entry name" value="Invertase/pectin methylesterase inhibitor family protein"/>
    <property type="match status" value="1"/>
</dbReference>
<keyword evidence="7" id="KW-1185">Reference proteome</keyword>
<keyword evidence="1 4" id="KW-0732">Signal</keyword>
<evidence type="ECO:0000256" key="3">
    <source>
        <dbReference type="ARBA" id="ARBA00038471"/>
    </source>
</evidence>
<accession>A0AAD7LBV7</accession>
<dbReference type="SUPFAM" id="SSF101148">
    <property type="entry name" value="Plant invertase/pectin methylesterase inhibitor"/>
    <property type="match status" value="1"/>
</dbReference>
<comment type="caution">
    <text evidence="6">The sequence shown here is derived from an EMBL/GenBank/DDBJ whole genome shotgun (WGS) entry which is preliminary data.</text>
</comment>
<dbReference type="EMBL" id="JARAOO010000009">
    <property type="protein sequence ID" value="KAJ7955263.1"/>
    <property type="molecule type" value="Genomic_DNA"/>
</dbReference>